<feature type="non-terminal residue" evidence="1">
    <location>
        <position position="98"/>
    </location>
</feature>
<comment type="caution">
    <text evidence="1">The sequence shown here is derived from an EMBL/GenBank/DDBJ whole genome shotgun (WGS) entry which is preliminary data.</text>
</comment>
<gene>
    <name evidence="1" type="ORF">B0F90DRAFT_1558771</name>
</gene>
<dbReference type="EMBL" id="WTXG01000125">
    <property type="protein sequence ID" value="KAI0292333.1"/>
    <property type="molecule type" value="Genomic_DNA"/>
</dbReference>
<evidence type="ECO:0000313" key="1">
    <source>
        <dbReference type="EMBL" id="KAI0292333.1"/>
    </source>
</evidence>
<protein>
    <submittedName>
        <fullName evidence="1">Uncharacterized protein</fullName>
    </submittedName>
</protein>
<organism evidence="1 2">
    <name type="scientific">Multifurca ochricompacta</name>
    <dbReference type="NCBI Taxonomy" id="376703"/>
    <lineage>
        <taxon>Eukaryota</taxon>
        <taxon>Fungi</taxon>
        <taxon>Dikarya</taxon>
        <taxon>Basidiomycota</taxon>
        <taxon>Agaricomycotina</taxon>
        <taxon>Agaricomycetes</taxon>
        <taxon>Russulales</taxon>
        <taxon>Russulaceae</taxon>
        <taxon>Multifurca</taxon>
    </lineage>
</organism>
<dbReference type="AlphaFoldDB" id="A0AAD4LVR6"/>
<dbReference type="Proteomes" id="UP001203297">
    <property type="component" value="Unassembled WGS sequence"/>
</dbReference>
<feature type="non-terminal residue" evidence="1">
    <location>
        <position position="1"/>
    </location>
</feature>
<proteinExistence type="predicted"/>
<name>A0AAD4LVR6_9AGAM</name>
<reference evidence="1" key="1">
    <citation type="journal article" date="2022" name="New Phytol.">
        <title>Evolutionary transition to the ectomycorrhizal habit in the genomes of a hyperdiverse lineage of mushroom-forming fungi.</title>
        <authorList>
            <person name="Looney B."/>
            <person name="Miyauchi S."/>
            <person name="Morin E."/>
            <person name="Drula E."/>
            <person name="Courty P.E."/>
            <person name="Kohler A."/>
            <person name="Kuo A."/>
            <person name="LaButti K."/>
            <person name="Pangilinan J."/>
            <person name="Lipzen A."/>
            <person name="Riley R."/>
            <person name="Andreopoulos W."/>
            <person name="He G."/>
            <person name="Johnson J."/>
            <person name="Nolan M."/>
            <person name="Tritt A."/>
            <person name="Barry K.W."/>
            <person name="Grigoriev I.V."/>
            <person name="Nagy L.G."/>
            <person name="Hibbett D."/>
            <person name="Henrissat B."/>
            <person name="Matheny P.B."/>
            <person name="Labbe J."/>
            <person name="Martin F.M."/>
        </authorList>
    </citation>
    <scope>NUCLEOTIDE SEQUENCE</scope>
    <source>
        <strain evidence="1">BPL690</strain>
    </source>
</reference>
<sequence length="98" mass="11172">LTSWNYRIWADDIKTWLQLNGLWRLVTGLDKRPTATPEIKDSGGNIISVAIPLDEDKLEKWEVKAERAAGAIKSAMSHDVRVLIRDCEDDPVNIWQTL</sequence>
<keyword evidence="2" id="KW-1185">Reference proteome</keyword>
<evidence type="ECO:0000313" key="2">
    <source>
        <dbReference type="Proteomes" id="UP001203297"/>
    </source>
</evidence>
<accession>A0AAD4LVR6</accession>